<evidence type="ECO:0000313" key="4">
    <source>
        <dbReference type="EMBL" id="OLP95028.1"/>
    </source>
</evidence>
<dbReference type="EMBL" id="LSRX01000519">
    <property type="protein sequence ID" value="OLP95028.1"/>
    <property type="molecule type" value="Genomic_DNA"/>
</dbReference>
<name>A0A1Q9DIP6_SYMMI</name>
<dbReference type="Proteomes" id="UP000186817">
    <property type="component" value="Unassembled WGS sequence"/>
</dbReference>
<feature type="region of interest" description="Disordered" evidence="3">
    <location>
        <begin position="302"/>
        <end position="334"/>
    </location>
</feature>
<dbReference type="FunFam" id="1.10.150.250:FF:000004">
    <property type="entry name" value="Succinate dehydrogenase assembly factor 2, mitochondrial"/>
    <property type="match status" value="1"/>
</dbReference>
<dbReference type="OrthoDB" id="424813at2759"/>
<feature type="compositionally biased region" description="Polar residues" evidence="3">
    <location>
        <begin position="377"/>
        <end position="387"/>
    </location>
</feature>
<keyword evidence="1" id="KW-0496">Mitochondrion</keyword>
<accession>A0A1Q9DIP6</accession>
<dbReference type="InterPro" id="IPR036714">
    <property type="entry name" value="SDH_sf"/>
</dbReference>
<feature type="region of interest" description="Disordered" evidence="3">
    <location>
        <begin position="363"/>
        <end position="387"/>
    </location>
</feature>
<comment type="caution">
    <text evidence="4">The sequence shown here is derived from an EMBL/GenBank/DDBJ whole genome shotgun (WGS) entry which is preliminary data.</text>
</comment>
<gene>
    <name evidence="4" type="ORF">AK812_SmicGene22887</name>
</gene>
<dbReference type="PANTHER" id="PTHR12469:SF2">
    <property type="entry name" value="SUCCINATE DEHYDROGENASE ASSEMBLY FACTOR 2, MITOCHONDRIAL"/>
    <property type="match status" value="1"/>
</dbReference>
<dbReference type="InterPro" id="IPR005631">
    <property type="entry name" value="SDH"/>
</dbReference>
<evidence type="ECO:0000256" key="3">
    <source>
        <dbReference type="SAM" id="MobiDB-lite"/>
    </source>
</evidence>
<dbReference type="OMA" id="HNGRACA"/>
<sequence length="589" mass="64567">MTSPILSSFNSFDRELYRTKVRRQNSPCGILCWWTSPSGGEARAALTLRAANWLARQTGLWTYLGPWERVALLTAAAGLHCAPIGAVKAMGFKRDVFGALAGGDPLLSHVASSASTMLALSTAGLASIGTASGRPSSRGSTADDPNALWKLVRRLQYRARPPCALEDLKRVRMLLEADESPMPFKLEMLEGFSQEELEEALAAARERRLLLSGLVLAAADLAFLALPQKQHFAWADLARDDREVGIHAPQWLRGLAEVLAIPLYDTLHTLGELAYGASNGGHLLAVPLDHLRDHARHWKKHPLLTGATRRRSLRSSRGSSGTLETKEGSTVSRRSFRQDQVQLTIAAHPPSLDSREEPFAMLPGQVDEGQPEAGRQSPETAGSVTGQASEEFGSSWCAALTPGHIFSQKRGRLLGKSGALGPLLKMAAAAAFRRSIALGHTGLGPSMRRLAPEGCSITTAPASVLRWQAKCWRVQAFPIAGCRSFSAVASDDMELLKRRKRLTWRAKSRGWLELDVLMGTFVEKHIADFDSEKLDLLEEVLELENPDLFKWFTKQVPVPEELLKENEVMQLMMEYVKSDHTSDFSVKGA</sequence>
<evidence type="ECO:0000256" key="1">
    <source>
        <dbReference type="ARBA" id="ARBA00023128"/>
    </source>
</evidence>
<dbReference type="AlphaFoldDB" id="A0A1Q9DIP6"/>
<protein>
    <submittedName>
        <fullName evidence="4">Succinate dehydrogenase assembly factor 2, mitochondrial</fullName>
    </submittedName>
</protein>
<evidence type="ECO:0000313" key="5">
    <source>
        <dbReference type="Proteomes" id="UP000186817"/>
    </source>
</evidence>
<keyword evidence="2" id="KW-0143">Chaperone</keyword>
<dbReference type="GO" id="GO:0005739">
    <property type="term" value="C:mitochondrion"/>
    <property type="evidence" value="ECO:0007669"/>
    <property type="project" value="TreeGrafter"/>
</dbReference>
<evidence type="ECO:0000256" key="2">
    <source>
        <dbReference type="ARBA" id="ARBA00023186"/>
    </source>
</evidence>
<feature type="compositionally biased region" description="Basic residues" evidence="3">
    <location>
        <begin position="302"/>
        <end position="314"/>
    </location>
</feature>
<dbReference type="Pfam" id="PF03937">
    <property type="entry name" value="Sdh5"/>
    <property type="match status" value="1"/>
</dbReference>
<dbReference type="GO" id="GO:0006099">
    <property type="term" value="P:tricarboxylic acid cycle"/>
    <property type="evidence" value="ECO:0007669"/>
    <property type="project" value="TreeGrafter"/>
</dbReference>
<dbReference type="GO" id="GO:0034553">
    <property type="term" value="P:mitochondrial respiratory chain complex II assembly"/>
    <property type="evidence" value="ECO:0007669"/>
    <property type="project" value="TreeGrafter"/>
</dbReference>
<reference evidence="4 5" key="1">
    <citation type="submission" date="2016-02" db="EMBL/GenBank/DDBJ databases">
        <title>Genome analysis of coral dinoflagellate symbionts highlights evolutionary adaptations to a symbiotic lifestyle.</title>
        <authorList>
            <person name="Aranda M."/>
            <person name="Li Y."/>
            <person name="Liew Y.J."/>
            <person name="Baumgarten S."/>
            <person name="Simakov O."/>
            <person name="Wilson M."/>
            <person name="Piel J."/>
            <person name="Ashoor H."/>
            <person name="Bougouffa S."/>
            <person name="Bajic V.B."/>
            <person name="Ryu T."/>
            <person name="Ravasi T."/>
            <person name="Bayer T."/>
            <person name="Micklem G."/>
            <person name="Kim H."/>
            <person name="Bhak J."/>
            <person name="Lajeunesse T.C."/>
            <person name="Voolstra C.R."/>
        </authorList>
    </citation>
    <scope>NUCLEOTIDE SEQUENCE [LARGE SCALE GENOMIC DNA]</scope>
    <source>
        <strain evidence="4 5">CCMP2467</strain>
    </source>
</reference>
<dbReference type="SUPFAM" id="SSF109910">
    <property type="entry name" value="YgfY-like"/>
    <property type="match status" value="1"/>
</dbReference>
<dbReference type="Gene3D" id="1.10.150.250">
    <property type="entry name" value="Flavinator of succinate dehydrogenase"/>
    <property type="match status" value="1"/>
</dbReference>
<dbReference type="GO" id="GO:0006121">
    <property type="term" value="P:mitochondrial electron transport, succinate to ubiquinone"/>
    <property type="evidence" value="ECO:0007669"/>
    <property type="project" value="TreeGrafter"/>
</dbReference>
<keyword evidence="5" id="KW-1185">Reference proteome</keyword>
<dbReference type="PANTHER" id="PTHR12469">
    <property type="entry name" value="PROTEIN EMI5 HOMOLOG, MITOCHONDRIAL"/>
    <property type="match status" value="1"/>
</dbReference>
<proteinExistence type="predicted"/>
<organism evidence="4 5">
    <name type="scientific">Symbiodinium microadriaticum</name>
    <name type="common">Dinoflagellate</name>
    <name type="synonym">Zooxanthella microadriatica</name>
    <dbReference type="NCBI Taxonomy" id="2951"/>
    <lineage>
        <taxon>Eukaryota</taxon>
        <taxon>Sar</taxon>
        <taxon>Alveolata</taxon>
        <taxon>Dinophyceae</taxon>
        <taxon>Suessiales</taxon>
        <taxon>Symbiodiniaceae</taxon>
        <taxon>Symbiodinium</taxon>
    </lineage>
</organism>